<dbReference type="PANTHER" id="PTHR46880">
    <property type="entry name" value="RAS-ASSOCIATING DOMAIN-CONTAINING PROTEIN"/>
    <property type="match status" value="1"/>
</dbReference>
<dbReference type="PANTHER" id="PTHR46880:SF5">
    <property type="entry name" value="DUF4371 DOMAIN-CONTAINING PROTEIN"/>
    <property type="match status" value="1"/>
</dbReference>
<evidence type="ECO:0000256" key="1">
    <source>
        <dbReference type="SAM" id="MobiDB-lite"/>
    </source>
</evidence>
<reference evidence="2 3" key="1">
    <citation type="journal article" date="2018" name="Nat. Ecol. Evol.">
        <title>Shark genomes provide insights into elasmobranch evolution and the origin of vertebrates.</title>
        <authorList>
            <person name="Hara Y"/>
            <person name="Yamaguchi K"/>
            <person name="Onimaru K"/>
            <person name="Kadota M"/>
            <person name="Koyanagi M"/>
            <person name="Keeley SD"/>
            <person name="Tatsumi K"/>
            <person name="Tanaka K"/>
            <person name="Motone F"/>
            <person name="Kageyama Y"/>
            <person name="Nozu R"/>
            <person name="Adachi N"/>
            <person name="Nishimura O"/>
            <person name="Nakagawa R"/>
            <person name="Tanegashima C"/>
            <person name="Kiyatake I"/>
            <person name="Matsumoto R"/>
            <person name="Murakumo K"/>
            <person name="Nishida K"/>
            <person name="Terakita A"/>
            <person name="Kuratani S"/>
            <person name="Sato K"/>
            <person name="Hyodo S Kuraku.S."/>
        </authorList>
    </citation>
    <scope>NUCLEOTIDE SEQUENCE [LARGE SCALE GENOMIC DNA]</scope>
</reference>
<evidence type="ECO:0008006" key="4">
    <source>
        <dbReference type="Google" id="ProtNLM"/>
    </source>
</evidence>
<name>A0A401RUG6_CHIPU</name>
<accession>A0A401RUG6</accession>
<dbReference type="AlphaFoldDB" id="A0A401RUG6"/>
<dbReference type="Proteomes" id="UP000287033">
    <property type="component" value="Unassembled WGS sequence"/>
</dbReference>
<keyword evidence="3" id="KW-1185">Reference proteome</keyword>
<dbReference type="OMA" id="EDEWINE"/>
<dbReference type="OrthoDB" id="8930602at2759"/>
<evidence type="ECO:0000313" key="3">
    <source>
        <dbReference type="Proteomes" id="UP000287033"/>
    </source>
</evidence>
<organism evidence="2 3">
    <name type="scientific">Chiloscyllium punctatum</name>
    <name type="common">Brownbanded bambooshark</name>
    <name type="synonym">Hemiscyllium punctatum</name>
    <dbReference type="NCBI Taxonomy" id="137246"/>
    <lineage>
        <taxon>Eukaryota</taxon>
        <taxon>Metazoa</taxon>
        <taxon>Chordata</taxon>
        <taxon>Craniata</taxon>
        <taxon>Vertebrata</taxon>
        <taxon>Chondrichthyes</taxon>
        <taxon>Elasmobranchii</taxon>
        <taxon>Galeomorphii</taxon>
        <taxon>Galeoidea</taxon>
        <taxon>Orectolobiformes</taxon>
        <taxon>Hemiscylliidae</taxon>
        <taxon>Chiloscyllium</taxon>
    </lineage>
</organism>
<dbReference type="SUPFAM" id="SSF53098">
    <property type="entry name" value="Ribonuclease H-like"/>
    <property type="match status" value="1"/>
</dbReference>
<proteinExistence type="predicted"/>
<gene>
    <name evidence="2" type="ORF">chiPu_0020231</name>
</gene>
<feature type="compositionally biased region" description="Acidic residues" evidence="1">
    <location>
        <begin position="769"/>
        <end position="782"/>
    </location>
</feature>
<comment type="caution">
    <text evidence="2">The sequence shown here is derived from an EMBL/GenBank/DDBJ whole genome shotgun (WGS) entry which is preliminary data.</text>
</comment>
<dbReference type="InterPro" id="IPR012337">
    <property type="entry name" value="RNaseH-like_sf"/>
</dbReference>
<feature type="region of interest" description="Disordered" evidence="1">
    <location>
        <begin position="760"/>
        <end position="782"/>
    </location>
</feature>
<dbReference type="EMBL" id="BEZZ01002455">
    <property type="protein sequence ID" value="GCC21756.1"/>
    <property type="molecule type" value="Genomic_DNA"/>
</dbReference>
<feature type="region of interest" description="Disordered" evidence="1">
    <location>
        <begin position="55"/>
        <end position="75"/>
    </location>
</feature>
<sequence length="782" mass="89028">MGNFGGTQQGCGRTSWFSCAVVTLKGCKLSFESLDGHTMHRSILELFHRKTTRSPENAEGDFANGHEIDEDDDKGPDNYTNCFDDELKETPDIDFGLMKKCKGSNCGIKSWIQMDPRLFCFLYDEQQNKCYCKVCVDNSITDTEWTSGRSQPQGGWKKDYLLRHLASREHLQALSVPLNAANWEKALFTDALNSDSKEDVVHLLRNVLWLIKEQLPISKAKSLHRLIESHGVSLGRRHRSKNYSWQFVAALNEPVEAENLIALKQARVHSLVVDESSDITTEKHLMMYTKFLAKTELQVKFIKLLYLDGKADALSLYKSIKKFYVEHQICLQSMAMITTNGSPIMMGSKGGLHVKLKVDIPWLLGQHFVVHSEALAMKDSYNEITLFQEIDGCFKAIYAYISRSTVKHSGLEEVLHVLETNAIKLAKACHLKWINRGRAIQAICKSYQTLIIYFSDMSYSDHDITAESILLKLQQPRILLAIFFLRDLLHHLDNLSLFFQERFVNPVRVPERVQATINLLECKYLGNNILWESSFLLGIQLLESGALSRPPMTRKPHGPILHKTAAKATDEIALSVKTLVKNIVDSLKERFPDNAIIRAFRILDPDRIPSDPEKLAQYGNSEAAALQSHFSDLLSNDGKDLVAEWDQMKYLIASRKGESLDEVCIDLAHSDMWRKEYPNFSILSEVCVVMSASTAEPDTGFTSVNLIKNKYRNRLTSDQLDQLLRLCLEKPEDRQDYLDAAYAAWLQAEQWRLLLKEWRRGEESKTESDSTESDADPLSDSE</sequence>
<evidence type="ECO:0000313" key="2">
    <source>
        <dbReference type="EMBL" id="GCC21756.1"/>
    </source>
</evidence>
<dbReference type="STRING" id="137246.A0A401RUG6"/>
<protein>
    <recommendedName>
        <fullName evidence="4">HAT C-terminal dimerisation domain-containing protein</fullName>
    </recommendedName>
</protein>